<protein>
    <submittedName>
        <fullName evidence="4">Chemotaxis protein CheY</fullName>
    </submittedName>
</protein>
<dbReference type="STRING" id="1855912.LuPra_01390"/>
<reference evidence="5" key="2">
    <citation type="submission" date="2016-04" db="EMBL/GenBank/DDBJ databases">
        <title>First Complete Genome Sequence of a Subdivision 6 Acidobacterium.</title>
        <authorList>
            <person name="Huang S."/>
            <person name="Vieira S."/>
            <person name="Bunk B."/>
            <person name="Riedel T."/>
            <person name="Sproeer C."/>
            <person name="Overmann J."/>
        </authorList>
    </citation>
    <scope>NUCLEOTIDE SEQUENCE [LARGE SCALE GENOMIC DNA]</scope>
    <source>
        <strain evidence="5">DSM 100886 HEG_-6_39</strain>
    </source>
</reference>
<keyword evidence="5" id="KW-1185">Reference proteome</keyword>
<name>A0A143PI23_LUTPR</name>
<accession>A0A143PI23</accession>
<dbReference type="SMART" id="SM00448">
    <property type="entry name" value="REC"/>
    <property type="match status" value="1"/>
</dbReference>
<feature type="modified residue" description="4-aspartylphosphate" evidence="2">
    <location>
        <position position="58"/>
    </location>
</feature>
<dbReference type="GO" id="GO:0000160">
    <property type="term" value="P:phosphorelay signal transduction system"/>
    <property type="evidence" value="ECO:0007669"/>
    <property type="project" value="InterPro"/>
</dbReference>
<keyword evidence="2" id="KW-0597">Phosphoprotein</keyword>
<dbReference type="InterPro" id="IPR001789">
    <property type="entry name" value="Sig_transdc_resp-reg_receiver"/>
</dbReference>
<dbReference type="EMBL" id="CP015136">
    <property type="protein sequence ID" value="AMY08197.1"/>
    <property type="molecule type" value="Genomic_DNA"/>
</dbReference>
<feature type="domain" description="Response regulatory" evidence="3">
    <location>
        <begin position="9"/>
        <end position="123"/>
    </location>
</feature>
<dbReference type="PANTHER" id="PTHR43214:SF43">
    <property type="entry name" value="TWO-COMPONENT RESPONSE REGULATOR"/>
    <property type="match status" value="1"/>
</dbReference>
<organism evidence="4 5">
    <name type="scientific">Luteitalea pratensis</name>
    <dbReference type="NCBI Taxonomy" id="1855912"/>
    <lineage>
        <taxon>Bacteria</taxon>
        <taxon>Pseudomonadati</taxon>
        <taxon>Acidobacteriota</taxon>
        <taxon>Vicinamibacteria</taxon>
        <taxon>Vicinamibacterales</taxon>
        <taxon>Vicinamibacteraceae</taxon>
        <taxon>Luteitalea</taxon>
    </lineage>
</organism>
<evidence type="ECO:0000313" key="5">
    <source>
        <dbReference type="Proteomes" id="UP000076079"/>
    </source>
</evidence>
<dbReference type="SUPFAM" id="SSF52172">
    <property type="entry name" value="CheY-like"/>
    <property type="match status" value="1"/>
</dbReference>
<sequence precursor="true">MTDAMGRPRVLLAEDHAPTAKLMRALLRAEFDFIGCVEDGAAPVEAVTRLSPDVTVSDIAMPHLDGIAAARIIVASDANARIVLVTVHADLMLVEAGLAAGVLGYVLKDTAGSGTGPSDITVAGHHRAVPKSALSRRIS</sequence>
<dbReference type="CDD" id="cd17535">
    <property type="entry name" value="REC_NarL-like"/>
    <property type="match status" value="1"/>
</dbReference>
<dbReference type="InterPro" id="IPR058245">
    <property type="entry name" value="NreC/VraR/RcsB-like_REC"/>
</dbReference>
<dbReference type="Pfam" id="PF00072">
    <property type="entry name" value="Response_reg"/>
    <property type="match status" value="1"/>
</dbReference>
<evidence type="ECO:0000313" key="4">
    <source>
        <dbReference type="EMBL" id="AMY08197.1"/>
    </source>
</evidence>
<dbReference type="PANTHER" id="PTHR43214">
    <property type="entry name" value="TWO-COMPONENT RESPONSE REGULATOR"/>
    <property type="match status" value="1"/>
</dbReference>
<dbReference type="InterPro" id="IPR011006">
    <property type="entry name" value="CheY-like_superfamily"/>
</dbReference>
<gene>
    <name evidence="4" type="primary">cheY_1</name>
    <name evidence="4" type="ORF">LuPra_01390</name>
</gene>
<evidence type="ECO:0000256" key="2">
    <source>
        <dbReference type="PROSITE-ProRule" id="PRU00169"/>
    </source>
</evidence>
<dbReference type="Proteomes" id="UP000076079">
    <property type="component" value="Chromosome"/>
</dbReference>
<dbReference type="InterPro" id="IPR039420">
    <property type="entry name" value="WalR-like"/>
</dbReference>
<dbReference type="AlphaFoldDB" id="A0A143PI23"/>
<proteinExistence type="predicted"/>
<dbReference type="PROSITE" id="PS50110">
    <property type="entry name" value="RESPONSE_REGULATORY"/>
    <property type="match status" value="1"/>
</dbReference>
<evidence type="ECO:0000256" key="1">
    <source>
        <dbReference type="ARBA" id="ARBA00023125"/>
    </source>
</evidence>
<dbReference type="Gene3D" id="3.40.50.2300">
    <property type="match status" value="1"/>
</dbReference>
<dbReference type="GO" id="GO:0003677">
    <property type="term" value="F:DNA binding"/>
    <property type="evidence" value="ECO:0007669"/>
    <property type="project" value="UniProtKB-KW"/>
</dbReference>
<keyword evidence="1" id="KW-0238">DNA-binding</keyword>
<dbReference type="KEGG" id="abac:LuPra_01390"/>
<reference evidence="4 5" key="1">
    <citation type="journal article" date="2016" name="Genome Announc.">
        <title>First Complete Genome Sequence of a Subdivision 6 Acidobacterium Strain.</title>
        <authorList>
            <person name="Huang S."/>
            <person name="Vieira S."/>
            <person name="Bunk B."/>
            <person name="Riedel T."/>
            <person name="Sproer C."/>
            <person name="Overmann J."/>
        </authorList>
    </citation>
    <scope>NUCLEOTIDE SEQUENCE [LARGE SCALE GENOMIC DNA]</scope>
    <source>
        <strain evidence="5">DSM 100886 HEG_-6_39</strain>
    </source>
</reference>
<evidence type="ECO:0000259" key="3">
    <source>
        <dbReference type="PROSITE" id="PS50110"/>
    </source>
</evidence>